<protein>
    <submittedName>
        <fullName evidence="2">Uncharacterized protein</fullName>
    </submittedName>
</protein>
<evidence type="ECO:0000313" key="3">
    <source>
        <dbReference type="Proteomes" id="UP001244341"/>
    </source>
</evidence>
<feature type="compositionally biased region" description="Low complexity" evidence="1">
    <location>
        <begin position="172"/>
        <end position="197"/>
    </location>
</feature>
<keyword evidence="3" id="KW-1185">Reference proteome</keyword>
<proteinExistence type="predicted"/>
<gene>
    <name evidence="2" type="ORF">OEZ85_013950</name>
</gene>
<feature type="region of interest" description="Disordered" evidence="1">
    <location>
        <begin position="355"/>
        <end position="392"/>
    </location>
</feature>
<feature type="compositionally biased region" description="Low complexity" evidence="1">
    <location>
        <begin position="378"/>
        <end position="392"/>
    </location>
</feature>
<dbReference type="Proteomes" id="UP001244341">
    <property type="component" value="Chromosome 8b"/>
</dbReference>
<organism evidence="2 3">
    <name type="scientific">Tetradesmus obliquus</name>
    <name type="common">Green alga</name>
    <name type="synonym">Acutodesmus obliquus</name>
    <dbReference type="NCBI Taxonomy" id="3088"/>
    <lineage>
        <taxon>Eukaryota</taxon>
        <taxon>Viridiplantae</taxon>
        <taxon>Chlorophyta</taxon>
        <taxon>core chlorophytes</taxon>
        <taxon>Chlorophyceae</taxon>
        <taxon>CS clade</taxon>
        <taxon>Sphaeropleales</taxon>
        <taxon>Scenedesmaceae</taxon>
        <taxon>Tetradesmus</taxon>
    </lineage>
</organism>
<name>A0ABY8U9G6_TETOB</name>
<feature type="region of interest" description="Disordered" evidence="1">
    <location>
        <begin position="163"/>
        <end position="197"/>
    </location>
</feature>
<evidence type="ECO:0000256" key="1">
    <source>
        <dbReference type="SAM" id="MobiDB-lite"/>
    </source>
</evidence>
<reference evidence="2 3" key="1">
    <citation type="submission" date="2023-05" db="EMBL/GenBank/DDBJ databases">
        <title>A 100% complete, gapless, phased diploid assembly of the Scenedesmus obliquus UTEX 3031 genome.</title>
        <authorList>
            <person name="Biondi T.C."/>
            <person name="Hanschen E.R."/>
            <person name="Kwon T."/>
            <person name="Eng W."/>
            <person name="Kruse C.P.S."/>
            <person name="Koehler S.I."/>
            <person name="Kunde Y."/>
            <person name="Gleasner C.D."/>
            <person name="You Mak K.T."/>
            <person name="Polle J."/>
            <person name="Hovde B.T."/>
            <person name="Starkenburg S.R."/>
        </authorList>
    </citation>
    <scope>NUCLEOTIDE SEQUENCE [LARGE SCALE GENOMIC DNA]</scope>
    <source>
        <strain evidence="2 3">DOE0152z</strain>
    </source>
</reference>
<dbReference type="EMBL" id="CP126215">
    <property type="protein sequence ID" value="WIA17042.1"/>
    <property type="molecule type" value="Genomic_DNA"/>
</dbReference>
<feature type="compositionally biased region" description="Low complexity" evidence="1">
    <location>
        <begin position="358"/>
        <end position="369"/>
    </location>
</feature>
<evidence type="ECO:0000313" key="2">
    <source>
        <dbReference type="EMBL" id="WIA17042.1"/>
    </source>
</evidence>
<sequence length="392" mass="40799">MARDALVAKQTAAEALLKEVDQIRRAPQDDKLLQRAQRAEVDSGLLLEELQALIQAKSDVAQQRADLDRANALLMAERELLCEQLDVSPNNVNLCQAVQRVLAAARRTRGVEAQLRLLARQQRDTLLQLEAAREAEARTARHWQACEQVYLETLAAHGIPKPQLPQSLAQRSSGSSSSSDTGSVDIASGCSSSSAGGNSSSSAGSAAAYSQLLQRLGSSGCTGAGMDFVGSPAGSHVQLLPSTPPASDLNAAAAAASHLPQHMRRSHSLDSGLNSLTGLLDQLALGQLCSSDEGGSCEYDEYGNESDSWTLLDQMSEEAPNSCCSGSSSKGGGASAGEAAKALLLLGGAAGSQHYGMQQQQQQHLQPVQEGCEEQDAAEAQVSGAAAAAAAQ</sequence>
<accession>A0ABY8U9G6</accession>